<protein>
    <submittedName>
        <fullName evidence="1">Uncharacterized protein</fullName>
    </submittedName>
</protein>
<organism evidence="1">
    <name type="scientific">Anguilla anguilla</name>
    <name type="common">European freshwater eel</name>
    <name type="synonym">Muraena anguilla</name>
    <dbReference type="NCBI Taxonomy" id="7936"/>
    <lineage>
        <taxon>Eukaryota</taxon>
        <taxon>Metazoa</taxon>
        <taxon>Chordata</taxon>
        <taxon>Craniata</taxon>
        <taxon>Vertebrata</taxon>
        <taxon>Euteleostomi</taxon>
        <taxon>Actinopterygii</taxon>
        <taxon>Neopterygii</taxon>
        <taxon>Teleostei</taxon>
        <taxon>Anguilliformes</taxon>
        <taxon>Anguillidae</taxon>
        <taxon>Anguilla</taxon>
    </lineage>
</organism>
<dbReference type="EMBL" id="GBXM01095239">
    <property type="protein sequence ID" value="JAH13338.1"/>
    <property type="molecule type" value="Transcribed_RNA"/>
</dbReference>
<sequence>MPVNCLLNSVLAGNYSLLSARACFLT</sequence>
<name>A0A0E9QB69_ANGAN</name>
<proteinExistence type="predicted"/>
<accession>A0A0E9QB69</accession>
<reference evidence="1" key="2">
    <citation type="journal article" date="2015" name="Fish Shellfish Immunol.">
        <title>Early steps in the European eel (Anguilla anguilla)-Vibrio vulnificus interaction in the gills: Role of the RtxA13 toxin.</title>
        <authorList>
            <person name="Callol A."/>
            <person name="Pajuelo D."/>
            <person name="Ebbesson L."/>
            <person name="Teles M."/>
            <person name="MacKenzie S."/>
            <person name="Amaro C."/>
        </authorList>
    </citation>
    <scope>NUCLEOTIDE SEQUENCE</scope>
</reference>
<evidence type="ECO:0000313" key="1">
    <source>
        <dbReference type="EMBL" id="JAH13338.1"/>
    </source>
</evidence>
<reference evidence="1" key="1">
    <citation type="submission" date="2014-11" db="EMBL/GenBank/DDBJ databases">
        <authorList>
            <person name="Amaro Gonzalez C."/>
        </authorList>
    </citation>
    <scope>NUCLEOTIDE SEQUENCE</scope>
</reference>
<dbReference type="AlphaFoldDB" id="A0A0E9QB69"/>